<keyword evidence="3" id="KW-1185">Reference proteome</keyword>
<proteinExistence type="predicted"/>
<feature type="compositionally biased region" description="Pro residues" evidence="1">
    <location>
        <begin position="15"/>
        <end position="31"/>
    </location>
</feature>
<accession>A0AA87ZN11</accession>
<protein>
    <submittedName>
        <fullName evidence="2">Uncharacterized protein</fullName>
    </submittedName>
</protein>
<feature type="region of interest" description="Disordered" evidence="1">
    <location>
        <begin position="1"/>
        <end position="54"/>
    </location>
</feature>
<feature type="compositionally biased region" description="Polar residues" evidence="1">
    <location>
        <begin position="96"/>
        <end position="107"/>
    </location>
</feature>
<organism evidence="2 3">
    <name type="scientific">Ficus carica</name>
    <name type="common">Common fig</name>
    <dbReference type="NCBI Taxonomy" id="3494"/>
    <lineage>
        <taxon>Eukaryota</taxon>
        <taxon>Viridiplantae</taxon>
        <taxon>Streptophyta</taxon>
        <taxon>Embryophyta</taxon>
        <taxon>Tracheophyta</taxon>
        <taxon>Spermatophyta</taxon>
        <taxon>Magnoliopsida</taxon>
        <taxon>eudicotyledons</taxon>
        <taxon>Gunneridae</taxon>
        <taxon>Pentapetalae</taxon>
        <taxon>rosids</taxon>
        <taxon>fabids</taxon>
        <taxon>Rosales</taxon>
        <taxon>Moraceae</taxon>
        <taxon>Ficeae</taxon>
        <taxon>Ficus</taxon>
    </lineage>
</organism>
<dbReference type="Proteomes" id="UP001187192">
    <property type="component" value="Unassembled WGS sequence"/>
</dbReference>
<reference evidence="2" key="1">
    <citation type="submission" date="2023-07" db="EMBL/GenBank/DDBJ databases">
        <title>draft genome sequence of fig (Ficus carica).</title>
        <authorList>
            <person name="Takahashi T."/>
            <person name="Nishimura K."/>
        </authorList>
    </citation>
    <scope>NUCLEOTIDE SEQUENCE</scope>
</reference>
<dbReference type="EMBL" id="BTGU01000006">
    <property type="protein sequence ID" value="GMN36997.1"/>
    <property type="molecule type" value="Genomic_DNA"/>
</dbReference>
<comment type="caution">
    <text evidence="2">The sequence shown here is derived from an EMBL/GenBank/DDBJ whole genome shotgun (WGS) entry which is preliminary data.</text>
</comment>
<dbReference type="AlphaFoldDB" id="A0AA87ZN11"/>
<feature type="compositionally biased region" description="Polar residues" evidence="1">
    <location>
        <begin position="40"/>
        <end position="53"/>
    </location>
</feature>
<name>A0AA87ZN11_FICCA</name>
<evidence type="ECO:0000256" key="1">
    <source>
        <dbReference type="SAM" id="MobiDB-lite"/>
    </source>
</evidence>
<sequence length="177" mass="19506">MRPPPAVPDLRNTPVPTPPAAPRPAKTPPAPRPRRRTPASQIRATQARQTSSPRVLVALAAHRRDNLGRTPPPSAGNVCAGELVGDSRWVARDGTVSNRRGRQSSGTMEGHFKSLDLRRTPSPPLEKFAPVSSWVTRGGWLPTAPFLIIVVVARRELWRACSRDAFFVFLFFIFFLG</sequence>
<evidence type="ECO:0000313" key="3">
    <source>
        <dbReference type="Proteomes" id="UP001187192"/>
    </source>
</evidence>
<evidence type="ECO:0000313" key="2">
    <source>
        <dbReference type="EMBL" id="GMN36997.1"/>
    </source>
</evidence>
<feature type="region of interest" description="Disordered" evidence="1">
    <location>
        <begin position="96"/>
        <end position="116"/>
    </location>
</feature>
<gene>
    <name evidence="2" type="ORF">TIFTF001_006447</name>
</gene>